<dbReference type="SUPFAM" id="SSF48452">
    <property type="entry name" value="TPR-like"/>
    <property type="match status" value="2"/>
</dbReference>
<reference evidence="1" key="1">
    <citation type="submission" date="2021-01" db="EMBL/GenBank/DDBJ databases">
        <title>Whole genome shotgun sequence of Virgisporangium aliadipatigenens NBRC 105644.</title>
        <authorList>
            <person name="Komaki H."/>
            <person name="Tamura T."/>
        </authorList>
    </citation>
    <scope>NUCLEOTIDE SEQUENCE</scope>
    <source>
        <strain evidence="1">NBRC 105644</strain>
    </source>
</reference>
<dbReference type="Pfam" id="PF13374">
    <property type="entry name" value="TPR_10"/>
    <property type="match status" value="1"/>
</dbReference>
<dbReference type="RefSeq" id="WP_203900712.1">
    <property type="nucleotide sequence ID" value="NZ_BOPF01000014.1"/>
</dbReference>
<dbReference type="Proteomes" id="UP000619260">
    <property type="component" value="Unassembled WGS sequence"/>
</dbReference>
<name>A0A8J3YL59_9ACTN</name>
<dbReference type="Pfam" id="PF13424">
    <property type="entry name" value="TPR_12"/>
    <property type="match status" value="1"/>
</dbReference>
<dbReference type="InterPro" id="IPR053137">
    <property type="entry name" value="NLR-like"/>
</dbReference>
<dbReference type="AlphaFoldDB" id="A0A8J3YL59"/>
<proteinExistence type="predicted"/>
<organism evidence="1 2">
    <name type="scientific">Virgisporangium aliadipatigenens</name>
    <dbReference type="NCBI Taxonomy" id="741659"/>
    <lineage>
        <taxon>Bacteria</taxon>
        <taxon>Bacillati</taxon>
        <taxon>Actinomycetota</taxon>
        <taxon>Actinomycetes</taxon>
        <taxon>Micromonosporales</taxon>
        <taxon>Micromonosporaceae</taxon>
        <taxon>Virgisporangium</taxon>
    </lineage>
</organism>
<evidence type="ECO:0000313" key="1">
    <source>
        <dbReference type="EMBL" id="GIJ47191.1"/>
    </source>
</evidence>
<dbReference type="PANTHER" id="PTHR46082">
    <property type="entry name" value="ATP/GTP-BINDING PROTEIN-RELATED"/>
    <property type="match status" value="1"/>
</dbReference>
<accession>A0A8J3YL59</accession>
<dbReference type="InterPro" id="IPR011990">
    <property type="entry name" value="TPR-like_helical_dom_sf"/>
</dbReference>
<dbReference type="PANTHER" id="PTHR46082:SF6">
    <property type="entry name" value="AAA+ ATPASE DOMAIN-CONTAINING PROTEIN-RELATED"/>
    <property type="match status" value="1"/>
</dbReference>
<keyword evidence="2" id="KW-1185">Reference proteome</keyword>
<protein>
    <recommendedName>
        <fullName evidence="3">Tetratricopeptide repeat protein</fullName>
    </recommendedName>
</protein>
<dbReference type="EMBL" id="BOPF01000014">
    <property type="protein sequence ID" value="GIJ47191.1"/>
    <property type="molecule type" value="Genomic_DNA"/>
</dbReference>
<evidence type="ECO:0000313" key="2">
    <source>
        <dbReference type="Proteomes" id="UP000619260"/>
    </source>
</evidence>
<evidence type="ECO:0008006" key="3">
    <source>
        <dbReference type="Google" id="ProtNLM"/>
    </source>
</evidence>
<gene>
    <name evidence="1" type="ORF">Val02_40770</name>
</gene>
<comment type="caution">
    <text evidence="1">The sequence shown here is derived from an EMBL/GenBank/DDBJ whole genome shotgun (WGS) entry which is preliminary data.</text>
</comment>
<sequence>MAFIIGFAVLVVGAVGWLVWRSRHGTRLLDDINADELHAGYLAACSLADAGDLEAAAGRFESALADSVRIHGAADPFTLELMGLLAAVRVGTGDLDDALDLRERAHAAAPEGVGRISATLDLAAVRLMRRDLADAHRLYRDALDAARAQLDGMHPEVGAALVGLARASAAQGDTEAAVLLLAEAAEHHVATVGIDHPDRVAAARDHSLLAAGSVTGAELARGDLLVARALRTEALAEAERRHGEDHRETVIALNALGEVLRELRDTRAAYRAFERASAICTHLPGGPHREALVADHCLVRVMLTQGDARSAAEVLLDLPAPPEYKAWVEARAAE</sequence>
<dbReference type="Gene3D" id="1.25.40.10">
    <property type="entry name" value="Tetratricopeptide repeat domain"/>
    <property type="match status" value="2"/>
</dbReference>